<keyword evidence="7" id="KW-1185">Reference proteome</keyword>
<feature type="domain" description="Multidrug resistance protein MdtA-like barrel-sandwich hybrid" evidence="4">
    <location>
        <begin position="60"/>
        <end position="227"/>
    </location>
</feature>
<keyword evidence="3" id="KW-0732">Signal</keyword>
<dbReference type="Proteomes" id="UP000261704">
    <property type="component" value="Chromosome"/>
</dbReference>
<dbReference type="Gene3D" id="1.10.287.470">
    <property type="entry name" value="Helix hairpin bin"/>
    <property type="match status" value="2"/>
</dbReference>
<evidence type="ECO:0000259" key="4">
    <source>
        <dbReference type="Pfam" id="PF25917"/>
    </source>
</evidence>
<feature type="coiled-coil region" evidence="2">
    <location>
        <begin position="177"/>
        <end position="204"/>
    </location>
</feature>
<protein>
    <submittedName>
        <fullName evidence="6">Efflux RND transporter periplasmic adaptor subunit</fullName>
    </submittedName>
</protein>
<comment type="similarity">
    <text evidence="1">Belongs to the membrane fusion protein (MFP) (TC 8.A.1) family.</text>
</comment>
<sequence>MQISNRVKPSLLVLAVLCAGAFLTSPTPARSETDYQTVPVSTTSTGGEATVGGTVIPFKQVTLTAQSPGRVTFLAGAEGHRAKAGEVLLQIGDESIQAQRRAAMAQIAQAEAALRNAQMQYSRELYAPRTNSMTGIPGMGIPSTFDQFFTRGFSDSLGFTNTTVERQADLYSRGVGINQAQSALAQAQANLDALDTRVRDTRSVAPFDGIIINKMVEVGDTVQPGTPLVTYAFTDYLRIDAEIPVRLAAGLTEGMIVPARLDVGGATVDAKVAQIFPVADPKRHTVRVKFDLPYDTPGGPGMYVEVTVPDASVPTRNGQAIPNEALIWRGSLPSVFVLEDGKPSLRLVRVGYPLPDGRISVVSGLNGGEQVILNPPANLISGE</sequence>
<dbReference type="InterPro" id="IPR006143">
    <property type="entry name" value="RND_pump_MFP"/>
</dbReference>
<dbReference type="OrthoDB" id="9806939at2"/>
<dbReference type="NCBIfam" id="TIGR01730">
    <property type="entry name" value="RND_mfp"/>
    <property type="match status" value="1"/>
</dbReference>
<dbReference type="Pfam" id="PF25917">
    <property type="entry name" value="BSH_RND"/>
    <property type="match status" value="1"/>
</dbReference>
<accession>A0A347UIK7</accession>
<dbReference type="Gene3D" id="2.40.50.100">
    <property type="match status" value="2"/>
</dbReference>
<feature type="signal peptide" evidence="3">
    <location>
        <begin position="1"/>
        <end position="29"/>
    </location>
</feature>
<evidence type="ECO:0000313" key="7">
    <source>
        <dbReference type="Proteomes" id="UP000261704"/>
    </source>
</evidence>
<dbReference type="RefSeq" id="WP_118943339.1">
    <property type="nucleotide sequence ID" value="NZ_CP032125.1"/>
</dbReference>
<dbReference type="AlphaFoldDB" id="A0A347UIK7"/>
<proteinExistence type="inferred from homology"/>
<dbReference type="PANTHER" id="PTHR30469:SF15">
    <property type="entry name" value="HLYD FAMILY OF SECRETION PROTEINS"/>
    <property type="match status" value="1"/>
</dbReference>
<evidence type="ECO:0000256" key="1">
    <source>
        <dbReference type="ARBA" id="ARBA00009477"/>
    </source>
</evidence>
<feature type="chain" id="PRO_5016781804" evidence="3">
    <location>
        <begin position="30"/>
        <end position="383"/>
    </location>
</feature>
<gene>
    <name evidence="6" type="ORF">BAR1_12595</name>
</gene>
<dbReference type="SUPFAM" id="SSF111369">
    <property type="entry name" value="HlyD-like secretion proteins"/>
    <property type="match status" value="2"/>
</dbReference>
<dbReference type="GO" id="GO:1990281">
    <property type="term" value="C:efflux pump complex"/>
    <property type="evidence" value="ECO:0007669"/>
    <property type="project" value="TreeGrafter"/>
</dbReference>
<dbReference type="PANTHER" id="PTHR30469">
    <property type="entry name" value="MULTIDRUG RESISTANCE PROTEIN MDTA"/>
    <property type="match status" value="1"/>
</dbReference>
<reference evidence="6 7" key="1">
    <citation type="submission" date="2018-09" db="EMBL/GenBank/DDBJ databases">
        <title>Profundibacter amoris BAR1 gen. nov., sp. nov., a new member of the Roseobacter clade isolated at Lokis Castle Vent Field on the Arctic Mid-Oceanic Ridge.</title>
        <authorList>
            <person name="Le Moine Bauer S."/>
            <person name="Sjoeberg A.G."/>
            <person name="L'Haridon S."/>
            <person name="Stokke R."/>
            <person name="Roalkvam I."/>
            <person name="Steen I.H."/>
            <person name="Dahle H."/>
        </authorList>
    </citation>
    <scope>NUCLEOTIDE SEQUENCE [LARGE SCALE GENOMIC DNA]</scope>
    <source>
        <strain evidence="6 7">BAR1</strain>
    </source>
</reference>
<organism evidence="6 7">
    <name type="scientific">Profundibacter amoris</name>
    <dbReference type="NCBI Taxonomy" id="2171755"/>
    <lineage>
        <taxon>Bacteria</taxon>
        <taxon>Pseudomonadati</taxon>
        <taxon>Pseudomonadota</taxon>
        <taxon>Alphaproteobacteria</taxon>
        <taxon>Rhodobacterales</taxon>
        <taxon>Paracoccaceae</taxon>
        <taxon>Profundibacter</taxon>
    </lineage>
</organism>
<dbReference type="EMBL" id="CP032125">
    <property type="protein sequence ID" value="AXX98685.1"/>
    <property type="molecule type" value="Genomic_DNA"/>
</dbReference>
<dbReference type="Gene3D" id="2.40.30.170">
    <property type="match status" value="1"/>
</dbReference>
<evidence type="ECO:0000313" key="6">
    <source>
        <dbReference type="EMBL" id="AXX98685.1"/>
    </source>
</evidence>
<dbReference type="InterPro" id="IPR058792">
    <property type="entry name" value="Beta-barrel_RND_2"/>
</dbReference>
<dbReference type="GO" id="GO:0015562">
    <property type="term" value="F:efflux transmembrane transporter activity"/>
    <property type="evidence" value="ECO:0007669"/>
    <property type="project" value="TreeGrafter"/>
</dbReference>
<dbReference type="Pfam" id="PF25954">
    <property type="entry name" value="Beta-barrel_RND_2"/>
    <property type="match status" value="1"/>
</dbReference>
<dbReference type="Gene3D" id="2.40.420.20">
    <property type="match status" value="1"/>
</dbReference>
<feature type="domain" description="CusB-like beta-barrel" evidence="5">
    <location>
        <begin position="239"/>
        <end position="309"/>
    </location>
</feature>
<keyword evidence="2" id="KW-0175">Coiled coil</keyword>
<dbReference type="KEGG" id="pamo:BAR1_12595"/>
<dbReference type="InterPro" id="IPR058625">
    <property type="entry name" value="MdtA-like_BSH"/>
</dbReference>
<evidence type="ECO:0000256" key="3">
    <source>
        <dbReference type="SAM" id="SignalP"/>
    </source>
</evidence>
<evidence type="ECO:0000256" key="2">
    <source>
        <dbReference type="SAM" id="Coils"/>
    </source>
</evidence>
<evidence type="ECO:0000259" key="5">
    <source>
        <dbReference type="Pfam" id="PF25954"/>
    </source>
</evidence>
<name>A0A347UIK7_9RHOB</name>